<dbReference type="RefSeq" id="WP_138157313.1">
    <property type="nucleotide sequence ID" value="NZ_CP039381.1"/>
</dbReference>
<dbReference type="AlphaFoldDB" id="A0A4V1G578"/>
<accession>A0A4V1G578</accession>
<dbReference type="OrthoDB" id="9852339at2"/>
<organism evidence="1 2">
    <name type="scientific">Ruminococcus bovis</name>
    <dbReference type="NCBI Taxonomy" id="2564099"/>
    <lineage>
        <taxon>Bacteria</taxon>
        <taxon>Bacillati</taxon>
        <taxon>Bacillota</taxon>
        <taxon>Clostridia</taxon>
        <taxon>Eubacteriales</taxon>
        <taxon>Oscillospiraceae</taxon>
        <taxon>Ruminococcus</taxon>
    </lineage>
</organism>
<dbReference type="EMBL" id="CP039381">
    <property type="protein sequence ID" value="QCT07273.1"/>
    <property type="molecule type" value="Genomic_DNA"/>
</dbReference>
<evidence type="ECO:0000313" key="2">
    <source>
        <dbReference type="Proteomes" id="UP000301475"/>
    </source>
</evidence>
<gene>
    <name evidence="1" type="ORF">E5Z56_07830</name>
</gene>
<name>A0A4V1G578_9FIRM</name>
<sequence>MIKNLKLRLNLDVEADRRVYEYLQNSERSISKEAIRSINEYLDLVEERKTENSFLDRVTATIEDNLKALTPLLNLLTLTQPVAQLQQAVPISEEIDSAAEENMLEFLEGF</sequence>
<reference evidence="1 2" key="1">
    <citation type="submission" date="2019-04" db="EMBL/GenBank/DDBJ databases">
        <authorList>
            <person name="Embree M."/>
            <person name="Gaffney J.R."/>
        </authorList>
    </citation>
    <scope>NUCLEOTIDE SEQUENCE [LARGE SCALE GENOMIC DNA]</scope>
    <source>
        <strain evidence="1 2">JE7A12</strain>
    </source>
</reference>
<dbReference type="Proteomes" id="UP000301475">
    <property type="component" value="Chromosome"/>
</dbReference>
<proteinExistence type="predicted"/>
<protein>
    <submittedName>
        <fullName evidence="1">Uncharacterized protein</fullName>
    </submittedName>
</protein>
<keyword evidence="2" id="KW-1185">Reference proteome</keyword>
<dbReference type="KEGG" id="ruj:E5Z56_07830"/>
<evidence type="ECO:0000313" key="1">
    <source>
        <dbReference type="EMBL" id="QCT07273.1"/>
    </source>
</evidence>